<evidence type="ECO:0000256" key="1">
    <source>
        <dbReference type="ARBA" id="ARBA00022679"/>
    </source>
</evidence>
<proteinExistence type="predicted"/>
<dbReference type="EMBL" id="CP113797">
    <property type="protein sequence ID" value="WAL62402.1"/>
    <property type="molecule type" value="Genomic_DNA"/>
</dbReference>
<gene>
    <name evidence="4" type="ORF">OXH18_10550</name>
</gene>
<reference evidence="4" key="1">
    <citation type="submission" date="2022-12" db="EMBL/GenBank/DDBJ databases">
        <title>Polyphasic identification of a Novel Hot-Spring Cyanobacterium Ocullathermofonsia sinensis gen nov. sp. nov. and Genomic Insights on its Adaptations to the Thermal Habitat.</title>
        <authorList>
            <person name="Daroch M."/>
            <person name="Tang J."/>
            <person name="Jiang Y."/>
        </authorList>
    </citation>
    <scope>NUCLEOTIDE SEQUENCE</scope>
    <source>
        <strain evidence="4">PKUAC-SCTA174</strain>
    </source>
</reference>
<dbReference type="EC" id="2.3.1.-" evidence="4"/>
<dbReference type="AlphaFoldDB" id="A0A9E9CBI2"/>
<feature type="domain" description="N-acetyltransferase" evidence="3">
    <location>
        <begin position="6"/>
        <end position="145"/>
    </location>
</feature>
<dbReference type="Pfam" id="PF13673">
    <property type="entry name" value="Acetyltransf_10"/>
    <property type="match status" value="1"/>
</dbReference>
<dbReference type="CDD" id="cd04301">
    <property type="entry name" value="NAT_SF"/>
    <property type="match status" value="1"/>
</dbReference>
<dbReference type="PROSITE" id="PS51186">
    <property type="entry name" value="GNAT"/>
    <property type="match status" value="1"/>
</dbReference>
<evidence type="ECO:0000259" key="3">
    <source>
        <dbReference type="PROSITE" id="PS51186"/>
    </source>
</evidence>
<dbReference type="GO" id="GO:0016747">
    <property type="term" value="F:acyltransferase activity, transferring groups other than amino-acyl groups"/>
    <property type="evidence" value="ECO:0007669"/>
    <property type="project" value="InterPro"/>
</dbReference>
<dbReference type="InterPro" id="IPR000182">
    <property type="entry name" value="GNAT_dom"/>
</dbReference>
<organism evidence="4 5">
    <name type="scientific">Thermocoleostomius sinensis A174</name>
    <dbReference type="NCBI Taxonomy" id="2016057"/>
    <lineage>
        <taxon>Bacteria</taxon>
        <taxon>Bacillati</taxon>
        <taxon>Cyanobacteriota</taxon>
        <taxon>Cyanophyceae</taxon>
        <taxon>Oculatellales</taxon>
        <taxon>Oculatellaceae</taxon>
        <taxon>Thermocoleostomius</taxon>
    </lineage>
</organism>
<dbReference type="Gene3D" id="3.40.630.30">
    <property type="match status" value="1"/>
</dbReference>
<evidence type="ECO:0000313" key="5">
    <source>
        <dbReference type="Proteomes" id="UP001163152"/>
    </source>
</evidence>
<sequence length="145" mass="16426">MDALVLEIVSYAEAASAVRFVRQAVFQQEQQIDPALDFDGLDELAQHVVAYNNTDPIGTARIRPLNDRSAKLERVAVLSAYRGRGVGKALTEAAIEFLRQQKFVEIRLNAQLHSKLFYQKLGFEPRGEEFEEAGIPHIQMWRALQ</sequence>
<dbReference type="SUPFAM" id="SSF55729">
    <property type="entry name" value="Acyl-CoA N-acyltransferases (Nat)"/>
    <property type="match status" value="1"/>
</dbReference>
<dbReference type="InterPro" id="IPR016181">
    <property type="entry name" value="Acyl_CoA_acyltransferase"/>
</dbReference>
<dbReference type="PANTHER" id="PTHR43877">
    <property type="entry name" value="AMINOALKYLPHOSPHONATE N-ACETYLTRANSFERASE-RELATED-RELATED"/>
    <property type="match status" value="1"/>
</dbReference>
<evidence type="ECO:0000313" key="4">
    <source>
        <dbReference type="EMBL" id="WAL62402.1"/>
    </source>
</evidence>
<keyword evidence="5" id="KW-1185">Reference proteome</keyword>
<keyword evidence="2 4" id="KW-0012">Acyltransferase</keyword>
<protein>
    <submittedName>
        <fullName evidence="4">GNAT family N-acetyltransferase</fullName>
        <ecNumber evidence="4">2.3.1.-</ecNumber>
    </submittedName>
</protein>
<accession>A0A9E9CBI2</accession>
<name>A0A9E9CBI2_9CYAN</name>
<dbReference type="Proteomes" id="UP001163152">
    <property type="component" value="Chromosome"/>
</dbReference>
<dbReference type="InterPro" id="IPR050832">
    <property type="entry name" value="Bact_Acetyltransf"/>
</dbReference>
<evidence type="ECO:0000256" key="2">
    <source>
        <dbReference type="ARBA" id="ARBA00023315"/>
    </source>
</evidence>
<dbReference type="RefSeq" id="WP_268612742.1">
    <property type="nucleotide sequence ID" value="NZ_CP113797.1"/>
</dbReference>
<keyword evidence="1 4" id="KW-0808">Transferase</keyword>
<dbReference type="KEGG" id="tsin:OXH18_10550"/>